<reference evidence="3" key="1">
    <citation type="journal article" date="2023" name="G3 (Bethesda)">
        <title>Whole genome assemblies of Zophobas morio and Tenebrio molitor.</title>
        <authorList>
            <person name="Kaur S."/>
            <person name="Stinson S.A."/>
            <person name="diCenzo G.C."/>
        </authorList>
    </citation>
    <scope>NUCLEOTIDE SEQUENCE</scope>
    <source>
        <strain evidence="3">QUZm001</strain>
    </source>
</reference>
<evidence type="ECO:0000256" key="1">
    <source>
        <dbReference type="SAM" id="Coils"/>
    </source>
</evidence>
<protein>
    <submittedName>
        <fullName evidence="3">Uncharacterized protein</fullName>
    </submittedName>
</protein>
<accession>A0AA38J1A6</accession>
<dbReference type="SUPFAM" id="SSF48452">
    <property type="entry name" value="TPR-like"/>
    <property type="match status" value="1"/>
</dbReference>
<sequence>MGNIDSNLTVINNTKQDIVSTSAYSCANFDWRGNNRPDRNFQGYKIKAKGGSITQSAVLRKQAKHCPFNMKLTFSDGTVDEFRIHQKHVVGCCAGFNHMRRSHDIVYHTVNRNTLVITVKNTSQQLQNEKAEEKNKEGEALMKQKQHEAAMKKFDEALGLANQAATTNKVKKNKSQACNEFGKACLQQGCDLEADVKQDKSKEAQGKFDQAKRMFQQAISLSNVAEYQKNMNLVNLKIEGNRLFNEANDLEQAAFTLFKNGASDNSVAQNKYKEGLEKYKEAVKKFEAGAKIDPSKFDDSVTIANECVTEVAKVIDNIDQAELNNNVGKMNADEEKKEESKDDQVVDTSFIQQVDGAEN</sequence>
<feature type="compositionally biased region" description="Basic and acidic residues" evidence="2">
    <location>
        <begin position="331"/>
        <end position="344"/>
    </location>
</feature>
<comment type="caution">
    <text evidence="3">The sequence shown here is derived from an EMBL/GenBank/DDBJ whole genome shotgun (WGS) entry which is preliminary data.</text>
</comment>
<dbReference type="AlphaFoldDB" id="A0AA38J1A6"/>
<organism evidence="3 4">
    <name type="scientific">Zophobas morio</name>
    <dbReference type="NCBI Taxonomy" id="2755281"/>
    <lineage>
        <taxon>Eukaryota</taxon>
        <taxon>Metazoa</taxon>
        <taxon>Ecdysozoa</taxon>
        <taxon>Arthropoda</taxon>
        <taxon>Hexapoda</taxon>
        <taxon>Insecta</taxon>
        <taxon>Pterygota</taxon>
        <taxon>Neoptera</taxon>
        <taxon>Endopterygota</taxon>
        <taxon>Coleoptera</taxon>
        <taxon>Polyphaga</taxon>
        <taxon>Cucujiformia</taxon>
        <taxon>Tenebrionidae</taxon>
        <taxon>Zophobas</taxon>
    </lineage>
</organism>
<keyword evidence="1" id="KW-0175">Coiled coil</keyword>
<evidence type="ECO:0000313" key="4">
    <source>
        <dbReference type="Proteomes" id="UP001168821"/>
    </source>
</evidence>
<evidence type="ECO:0000256" key="2">
    <source>
        <dbReference type="SAM" id="MobiDB-lite"/>
    </source>
</evidence>
<feature type="region of interest" description="Disordered" evidence="2">
    <location>
        <begin position="326"/>
        <end position="359"/>
    </location>
</feature>
<gene>
    <name evidence="3" type="ORF">Zmor_001059</name>
</gene>
<dbReference type="Gene3D" id="1.25.40.10">
    <property type="entry name" value="Tetratricopeptide repeat domain"/>
    <property type="match status" value="1"/>
</dbReference>
<proteinExistence type="predicted"/>
<dbReference type="InterPro" id="IPR011990">
    <property type="entry name" value="TPR-like_helical_dom_sf"/>
</dbReference>
<dbReference type="EMBL" id="JALNTZ010000001">
    <property type="protein sequence ID" value="KAJ3665568.1"/>
    <property type="molecule type" value="Genomic_DNA"/>
</dbReference>
<evidence type="ECO:0000313" key="3">
    <source>
        <dbReference type="EMBL" id="KAJ3665568.1"/>
    </source>
</evidence>
<feature type="coiled-coil region" evidence="1">
    <location>
        <begin position="116"/>
        <end position="148"/>
    </location>
</feature>
<dbReference type="Proteomes" id="UP001168821">
    <property type="component" value="Unassembled WGS sequence"/>
</dbReference>
<keyword evidence="4" id="KW-1185">Reference proteome</keyword>
<name>A0AA38J1A6_9CUCU</name>